<comment type="caution">
    <text evidence="2">The sequence shown here is derived from an EMBL/GenBank/DDBJ whole genome shotgun (WGS) entry which is preliminary data.</text>
</comment>
<proteinExistence type="predicted"/>
<protein>
    <submittedName>
        <fullName evidence="2">DinB family protein</fullName>
    </submittedName>
</protein>
<evidence type="ECO:0000313" key="3">
    <source>
        <dbReference type="Proteomes" id="UP001500394"/>
    </source>
</evidence>
<evidence type="ECO:0000259" key="1">
    <source>
        <dbReference type="Pfam" id="PF12867"/>
    </source>
</evidence>
<dbReference type="InterPro" id="IPR024775">
    <property type="entry name" value="DinB-like"/>
</dbReference>
<sequence length="192" mass="22465">MIKPNNTETTNDLALGLLLQFDNAWQQLNRHLQGLTLEECLWRPNDHGGGVRGFDDFRHEGSFLPTDGGEMEVPNIAWITWRLDCWWSLVINHSFGDGTWNHESIEWVPSVEYIRWRMEKLKDIWLSHLSGMTAEALEAKDLSRFPMSDRPFREVVVWLNVELMRSASEIGLMRFVYANRGKKYERLAELSE</sequence>
<evidence type="ECO:0000313" key="2">
    <source>
        <dbReference type="EMBL" id="GAA4511800.1"/>
    </source>
</evidence>
<feature type="domain" description="DinB-like" evidence="1">
    <location>
        <begin position="20"/>
        <end position="165"/>
    </location>
</feature>
<name>A0ABP8QWD1_9SPHI</name>
<organism evidence="2 3">
    <name type="scientific">Sphingobacterium thermophilum</name>
    <dbReference type="NCBI Taxonomy" id="768534"/>
    <lineage>
        <taxon>Bacteria</taxon>
        <taxon>Pseudomonadati</taxon>
        <taxon>Bacteroidota</taxon>
        <taxon>Sphingobacteriia</taxon>
        <taxon>Sphingobacteriales</taxon>
        <taxon>Sphingobacteriaceae</taxon>
        <taxon>Sphingobacterium</taxon>
    </lineage>
</organism>
<dbReference type="EMBL" id="BAABGR010000006">
    <property type="protein sequence ID" value="GAA4511800.1"/>
    <property type="molecule type" value="Genomic_DNA"/>
</dbReference>
<keyword evidence="3" id="KW-1185">Reference proteome</keyword>
<dbReference type="Pfam" id="PF12867">
    <property type="entry name" value="DinB_2"/>
    <property type="match status" value="1"/>
</dbReference>
<dbReference type="Proteomes" id="UP001500394">
    <property type="component" value="Unassembled WGS sequence"/>
</dbReference>
<reference evidence="3" key="1">
    <citation type="journal article" date="2019" name="Int. J. Syst. Evol. Microbiol.">
        <title>The Global Catalogue of Microorganisms (GCM) 10K type strain sequencing project: providing services to taxonomists for standard genome sequencing and annotation.</title>
        <authorList>
            <consortium name="The Broad Institute Genomics Platform"/>
            <consortium name="The Broad Institute Genome Sequencing Center for Infectious Disease"/>
            <person name="Wu L."/>
            <person name="Ma J."/>
        </authorList>
    </citation>
    <scope>NUCLEOTIDE SEQUENCE [LARGE SCALE GENOMIC DNA]</scope>
    <source>
        <strain evidence="3">JCM 17858</strain>
    </source>
</reference>
<accession>A0ABP8QWD1</accession>
<dbReference type="RefSeq" id="WP_345064247.1">
    <property type="nucleotide sequence ID" value="NZ_BAABGR010000006.1"/>
</dbReference>
<gene>
    <name evidence="2" type="ORF">GCM10023173_04990</name>
</gene>